<sequence>MTQPYEFALAPTALLPGNSTAAVIAVQNRGSLPFRYGVSVVGSGSLSSALSVSAMPSGAVSTNGSDKTCTGGTAQTALVPSATSAVMVPNASVGPVAATTGNVNLCIQATLSSDAVTTLQGTQANLTLLFTATGATGA</sequence>
<evidence type="ECO:0000313" key="2">
    <source>
        <dbReference type="Proteomes" id="UP001185755"/>
    </source>
</evidence>
<accession>A0ABU4BF20</accession>
<name>A0ABU4BF20_9NOCA</name>
<gene>
    <name evidence="1" type="ORF">R3P96_15765</name>
</gene>
<dbReference type="Proteomes" id="UP001185755">
    <property type="component" value="Unassembled WGS sequence"/>
</dbReference>
<protein>
    <submittedName>
        <fullName evidence="1">Uncharacterized protein</fullName>
    </submittedName>
</protein>
<evidence type="ECO:0000313" key="1">
    <source>
        <dbReference type="EMBL" id="MDV6262795.1"/>
    </source>
</evidence>
<proteinExistence type="predicted"/>
<comment type="caution">
    <text evidence="1">The sequence shown here is derived from an EMBL/GenBank/DDBJ whole genome shotgun (WGS) entry which is preliminary data.</text>
</comment>
<keyword evidence="2" id="KW-1185">Reference proteome</keyword>
<dbReference type="EMBL" id="JAWLJX010000004">
    <property type="protein sequence ID" value="MDV6262795.1"/>
    <property type="molecule type" value="Genomic_DNA"/>
</dbReference>
<organism evidence="1 2">
    <name type="scientific">Rhodococcoides yunnanense</name>
    <dbReference type="NCBI Taxonomy" id="278209"/>
    <lineage>
        <taxon>Bacteria</taxon>
        <taxon>Bacillati</taxon>
        <taxon>Actinomycetota</taxon>
        <taxon>Actinomycetes</taxon>
        <taxon>Mycobacteriales</taxon>
        <taxon>Nocardiaceae</taxon>
        <taxon>Rhodococcoides</taxon>
    </lineage>
</organism>
<reference evidence="1 2" key="1">
    <citation type="submission" date="2023-10" db="EMBL/GenBank/DDBJ databases">
        <title>Development of a sustainable strategy for remediation of hydrocarbon-contaminated territories based on the waste exchange concept.</title>
        <authorList>
            <person name="Krivoruchko A."/>
        </authorList>
    </citation>
    <scope>NUCLEOTIDE SEQUENCE [LARGE SCALE GENOMIC DNA]</scope>
    <source>
        <strain evidence="1 2">IEGM 1323</strain>
    </source>
</reference>